<proteinExistence type="predicted"/>
<feature type="transmembrane region" description="Helical" evidence="1">
    <location>
        <begin position="303"/>
        <end position="334"/>
    </location>
</feature>
<keyword evidence="1" id="KW-0812">Transmembrane</keyword>
<dbReference type="RefSeq" id="WP_156846809.1">
    <property type="nucleotide sequence ID" value="NZ_CACRSK010000001.1"/>
</dbReference>
<dbReference type="EMBL" id="CACRSK010000001">
    <property type="protein sequence ID" value="VYS77456.1"/>
    <property type="molecule type" value="Genomic_DNA"/>
</dbReference>
<feature type="transmembrane region" description="Helical" evidence="1">
    <location>
        <begin position="276"/>
        <end position="296"/>
    </location>
</feature>
<name>A0A6N2R9I1_9BACT</name>
<feature type="transmembrane region" description="Helical" evidence="1">
    <location>
        <begin position="190"/>
        <end position="217"/>
    </location>
</feature>
<organism evidence="2">
    <name type="scientific">Campylobacter ureolyticus</name>
    <dbReference type="NCBI Taxonomy" id="827"/>
    <lineage>
        <taxon>Bacteria</taxon>
        <taxon>Pseudomonadati</taxon>
        <taxon>Campylobacterota</taxon>
        <taxon>Epsilonproteobacteria</taxon>
        <taxon>Campylobacterales</taxon>
        <taxon>Campylobacteraceae</taxon>
        <taxon>Campylobacter</taxon>
    </lineage>
</organism>
<gene>
    <name evidence="2" type="ORF">CULFYP111_00312</name>
</gene>
<feature type="transmembrane region" description="Helical" evidence="1">
    <location>
        <begin position="346"/>
        <end position="369"/>
    </location>
</feature>
<sequence length="529" mass="62960">MEEILYNKHKEVEECENFIKFIEQYFLNFNEPASNSNILISLLNQKVKILNSLDCKNCKNLVLSFKKLDDEIYSQIKILKSEINQDTKKFTYDKKIKYNVSNINKYLKKDKNSITPKIIKEFLLKNEHFEKYVYKKSIKVKKEAFFDIFNFIKNHQWILTFLFFSFGFISFLFVFYIKSNFIPILNQNEFTFILLISSSAILITSFACLAYTYIFWFMYDIDKRSKKFDKKIFYYDSLFVWIISLVSTLLFFIFFGNYIDKIDITWLNKFLSVNKIALFLIFLTIFIFAIIVSFFIKFKIFAFIMIIAFLILLCIFLNFSILLIFTSLFLTWILLNDNITNKKEFINLYALLYSFLIFGTLGIISDYIFKTLNVSGIEYKYIILDKKADEFLPEDMICKFNCDKKVEIISYIDSNLTYKTDNGSEIRNLKDKDCLTFIDDNNKTINTDNKIIFKDGNLTFTEKKNNTIQNVKASFNNKSCLAYAKYKNDSIILYNIEAISTLGKYWYIKTKFDDKFELQNDFIKTKVKK</sequence>
<keyword evidence="1" id="KW-1133">Transmembrane helix</keyword>
<evidence type="ECO:0000313" key="2">
    <source>
        <dbReference type="EMBL" id="VYS77456.1"/>
    </source>
</evidence>
<feature type="transmembrane region" description="Helical" evidence="1">
    <location>
        <begin position="238"/>
        <end position="256"/>
    </location>
</feature>
<evidence type="ECO:0000256" key="1">
    <source>
        <dbReference type="SAM" id="Phobius"/>
    </source>
</evidence>
<feature type="transmembrane region" description="Helical" evidence="1">
    <location>
        <begin position="157"/>
        <end position="178"/>
    </location>
</feature>
<keyword evidence="1" id="KW-0472">Membrane</keyword>
<dbReference type="AlphaFoldDB" id="A0A6N2R9I1"/>
<accession>A0A6N2R9I1</accession>
<reference evidence="2" key="1">
    <citation type="submission" date="2019-11" db="EMBL/GenBank/DDBJ databases">
        <authorList>
            <person name="Feng L."/>
        </authorList>
    </citation>
    <scope>NUCLEOTIDE SEQUENCE</scope>
    <source>
        <strain evidence="2">CUreolyticusLFYP111</strain>
    </source>
</reference>
<protein>
    <submittedName>
        <fullName evidence="2">Uncharacterized protein</fullName>
    </submittedName>
</protein>